<accession>A0A918WGU2</accession>
<feature type="signal peptide" evidence="1">
    <location>
        <begin position="1"/>
        <end position="31"/>
    </location>
</feature>
<feature type="chain" id="PRO_5036895978" description="Lactococcin 972 family bacteriocin" evidence="1">
    <location>
        <begin position="32"/>
        <end position="85"/>
    </location>
</feature>
<comment type="caution">
    <text evidence="2">The sequence shown here is derived from an EMBL/GenBank/DDBJ whole genome shotgun (WGS) entry which is preliminary data.</text>
</comment>
<gene>
    <name evidence="2" type="ORF">GCM10010507_20760</name>
</gene>
<evidence type="ECO:0000256" key="1">
    <source>
        <dbReference type="SAM" id="SignalP"/>
    </source>
</evidence>
<dbReference type="AlphaFoldDB" id="A0A918WGU2"/>
<proteinExistence type="predicted"/>
<keyword evidence="1" id="KW-0732">Signal</keyword>
<evidence type="ECO:0000313" key="2">
    <source>
        <dbReference type="EMBL" id="GHC45366.1"/>
    </source>
</evidence>
<dbReference type="EMBL" id="BMVB01000005">
    <property type="protein sequence ID" value="GHC45366.1"/>
    <property type="molecule type" value="Genomic_DNA"/>
</dbReference>
<evidence type="ECO:0000313" key="3">
    <source>
        <dbReference type="Proteomes" id="UP000646244"/>
    </source>
</evidence>
<reference evidence="2" key="1">
    <citation type="journal article" date="2014" name="Int. J. Syst. Evol. Microbiol.">
        <title>Complete genome sequence of Corynebacterium casei LMG S-19264T (=DSM 44701T), isolated from a smear-ripened cheese.</title>
        <authorList>
            <consortium name="US DOE Joint Genome Institute (JGI-PGF)"/>
            <person name="Walter F."/>
            <person name="Albersmeier A."/>
            <person name="Kalinowski J."/>
            <person name="Ruckert C."/>
        </authorList>
    </citation>
    <scope>NUCLEOTIDE SEQUENCE</scope>
    <source>
        <strain evidence="2">JCM 4633</strain>
    </source>
</reference>
<dbReference type="Proteomes" id="UP000646244">
    <property type="component" value="Unassembled WGS sequence"/>
</dbReference>
<organism evidence="2 3">
    <name type="scientific">Streptomyces cinnamoneus</name>
    <name type="common">Streptoverticillium cinnamoneum</name>
    <dbReference type="NCBI Taxonomy" id="53446"/>
    <lineage>
        <taxon>Bacteria</taxon>
        <taxon>Bacillati</taxon>
        <taxon>Actinomycetota</taxon>
        <taxon>Actinomycetes</taxon>
        <taxon>Kitasatosporales</taxon>
        <taxon>Streptomycetaceae</taxon>
        <taxon>Streptomyces</taxon>
        <taxon>Streptomyces cinnamoneus group</taxon>
    </lineage>
</organism>
<protein>
    <recommendedName>
        <fullName evidence="4">Lactococcin 972 family bacteriocin</fullName>
    </recommendedName>
</protein>
<evidence type="ECO:0008006" key="4">
    <source>
        <dbReference type="Google" id="ProtNLM"/>
    </source>
</evidence>
<reference evidence="2" key="2">
    <citation type="submission" date="2020-09" db="EMBL/GenBank/DDBJ databases">
        <authorList>
            <person name="Sun Q."/>
            <person name="Ohkuma M."/>
        </authorList>
    </citation>
    <scope>NUCLEOTIDE SEQUENCE</scope>
    <source>
        <strain evidence="2">JCM 4633</strain>
    </source>
</reference>
<name>A0A918WGU2_STRCJ</name>
<sequence>MLQIKGTAAAVGLTAALLFGAGVAAAGTANAAVAGQPGAATASKSWHYAAHYSSEARCIADGHTADVPWQCRKSAGSGYSLYLYY</sequence>